<dbReference type="GO" id="GO:0005829">
    <property type="term" value="C:cytosol"/>
    <property type="evidence" value="ECO:0007669"/>
    <property type="project" value="TreeGrafter"/>
</dbReference>
<dbReference type="FunFam" id="3.30.450.40:FF:000008">
    <property type="entry name" value="GAF domain-containing proteins"/>
    <property type="match status" value="1"/>
</dbReference>
<reference evidence="3 4" key="1">
    <citation type="submission" date="2016-10" db="EMBL/GenBank/DDBJ databases">
        <authorList>
            <person name="de Groot N.N."/>
        </authorList>
    </citation>
    <scope>NUCLEOTIDE SEQUENCE [LARGE SCALE GENOMIC DNA]</scope>
    <source>
        <strain evidence="3 4">DSM 45514</strain>
    </source>
</reference>
<dbReference type="STRING" id="1236220.SAMN04488112_12521"/>
<dbReference type="RefSeq" id="WP_091572912.1">
    <property type="nucleotide sequence ID" value="NZ_FMZA01000025.1"/>
</dbReference>
<dbReference type="InterPro" id="IPR003018">
    <property type="entry name" value="GAF"/>
</dbReference>
<evidence type="ECO:0000259" key="2">
    <source>
        <dbReference type="PROSITE" id="PS50003"/>
    </source>
</evidence>
<dbReference type="Proteomes" id="UP000199387">
    <property type="component" value="Unassembled WGS sequence"/>
</dbReference>
<gene>
    <name evidence="3" type="ORF">SAMN04488112_12521</name>
</gene>
<dbReference type="OrthoDB" id="9796252at2"/>
<dbReference type="Pfam" id="PF13185">
    <property type="entry name" value="GAF_2"/>
    <property type="match status" value="1"/>
</dbReference>
<dbReference type="InterPro" id="IPR000614">
    <property type="entry name" value="FRMsr_CS"/>
</dbReference>
<dbReference type="SUPFAM" id="SSF55781">
    <property type="entry name" value="GAF domain-like"/>
    <property type="match status" value="1"/>
</dbReference>
<protein>
    <submittedName>
        <fullName evidence="3">GAF domain-containing protein</fullName>
    </submittedName>
</protein>
<dbReference type="PROSITE" id="PS50003">
    <property type="entry name" value="PH_DOMAIN"/>
    <property type="match status" value="1"/>
</dbReference>
<dbReference type="InterPro" id="IPR001849">
    <property type="entry name" value="PH_domain"/>
</dbReference>
<dbReference type="PROSITE" id="PS01320">
    <property type="entry name" value="UPF0067"/>
    <property type="match status" value="1"/>
</dbReference>
<dbReference type="InterPro" id="IPR029016">
    <property type="entry name" value="GAF-like_dom_sf"/>
</dbReference>
<feature type="domain" description="PH" evidence="2">
    <location>
        <begin position="1"/>
        <end position="41"/>
    </location>
</feature>
<dbReference type="PANTHER" id="PTHR21021">
    <property type="entry name" value="GAF/PUTATIVE CYTOSKELETAL PROTEIN"/>
    <property type="match status" value="1"/>
</dbReference>
<name>A0A1G6R099_9BACL</name>
<dbReference type="AlphaFoldDB" id="A0A1G6R099"/>
<organism evidence="3 4">
    <name type="scientific">Melghirimyces thermohalophilus</name>
    <dbReference type="NCBI Taxonomy" id="1236220"/>
    <lineage>
        <taxon>Bacteria</taxon>
        <taxon>Bacillati</taxon>
        <taxon>Bacillota</taxon>
        <taxon>Bacilli</taxon>
        <taxon>Bacillales</taxon>
        <taxon>Thermoactinomycetaceae</taxon>
        <taxon>Melghirimyces</taxon>
    </lineage>
</organism>
<proteinExistence type="inferred from homology"/>
<evidence type="ECO:0000256" key="1">
    <source>
        <dbReference type="ARBA" id="ARBA00038454"/>
    </source>
</evidence>
<keyword evidence="4" id="KW-1185">Reference proteome</keyword>
<evidence type="ECO:0000313" key="4">
    <source>
        <dbReference type="Proteomes" id="UP000199387"/>
    </source>
</evidence>
<dbReference type="GO" id="GO:0033745">
    <property type="term" value="F:L-methionine-(R)-S-oxide reductase activity"/>
    <property type="evidence" value="ECO:0007669"/>
    <property type="project" value="TreeGrafter"/>
</dbReference>
<accession>A0A1G6R099</accession>
<dbReference type="InterPro" id="IPR051330">
    <property type="entry name" value="Phosphatase_reg/MetRdx"/>
</dbReference>
<dbReference type="EMBL" id="FMZA01000025">
    <property type="protein sequence ID" value="SDC98032.1"/>
    <property type="molecule type" value="Genomic_DNA"/>
</dbReference>
<evidence type="ECO:0000313" key="3">
    <source>
        <dbReference type="EMBL" id="SDC98032.1"/>
    </source>
</evidence>
<dbReference type="SMART" id="SM00065">
    <property type="entry name" value="GAF"/>
    <property type="match status" value="1"/>
</dbReference>
<dbReference type="Gene3D" id="3.30.450.40">
    <property type="match status" value="1"/>
</dbReference>
<dbReference type="PANTHER" id="PTHR21021:SF15">
    <property type="entry name" value="FREE METHIONINE-R-SULFOXIDE REDUCTASE"/>
    <property type="match status" value="1"/>
</dbReference>
<sequence>MFERKQVEGSKDQRYESLLNQAHSLLEDERDWVANLANAASLLYHSLETVNWAGFYLMRGEKELILGPFMGQPACIRIPVGQGVCGTAVKERETQLVPDVHQFPGHIACDAASRSEIVVPLENGGKVVGVLDIDSPKPGRFDETDRKYLQSFARIVQESIDWNNMKK</sequence>
<comment type="similarity">
    <text evidence="1">Belongs to the free Met sulfoxide reductase family.</text>
</comment>